<dbReference type="InterPro" id="IPR013320">
    <property type="entry name" value="ConA-like_dom_sf"/>
</dbReference>
<dbReference type="InterPro" id="IPR044929">
    <property type="entry name" value="DNA/RNA_non-sp_Endonuclease_sf"/>
</dbReference>
<dbReference type="Pfam" id="PF13385">
    <property type="entry name" value="Laminin_G_3"/>
    <property type="match status" value="2"/>
</dbReference>
<feature type="region of interest" description="Disordered" evidence="2">
    <location>
        <begin position="36"/>
        <end position="93"/>
    </location>
</feature>
<dbReference type="Pfam" id="PF20148">
    <property type="entry name" value="DUF6531"/>
    <property type="match status" value="1"/>
</dbReference>
<feature type="domain" description="DUF6531" evidence="4">
    <location>
        <begin position="690"/>
        <end position="757"/>
    </location>
</feature>
<protein>
    <recommendedName>
        <fullName evidence="7">Teneurin-1</fullName>
    </recommendedName>
</protein>
<dbReference type="InterPro" id="IPR031325">
    <property type="entry name" value="RHS_repeat"/>
</dbReference>
<organism evidence="6">
    <name type="scientific">Streptomyces sp. SID12501</name>
    <dbReference type="NCBI Taxonomy" id="2706042"/>
    <lineage>
        <taxon>Bacteria</taxon>
        <taxon>Bacillati</taxon>
        <taxon>Actinomycetota</taxon>
        <taxon>Actinomycetes</taxon>
        <taxon>Kitasatosporales</taxon>
        <taxon>Streptomycetaceae</taxon>
        <taxon>Streptomyces</taxon>
    </lineage>
</organism>
<dbReference type="PANTHER" id="PTHR32305:SF15">
    <property type="entry name" value="PROTEIN RHSA-RELATED"/>
    <property type="match status" value="1"/>
</dbReference>
<evidence type="ECO:0000256" key="2">
    <source>
        <dbReference type="SAM" id="MobiDB-lite"/>
    </source>
</evidence>
<keyword evidence="1" id="KW-0677">Repeat</keyword>
<dbReference type="InterPro" id="IPR022385">
    <property type="entry name" value="Rhs_assc_core"/>
</dbReference>
<feature type="compositionally biased region" description="Polar residues" evidence="2">
    <location>
        <begin position="1551"/>
        <end position="1578"/>
    </location>
</feature>
<dbReference type="InterPro" id="IPR045351">
    <property type="entry name" value="DUF6531"/>
</dbReference>
<proteinExistence type="predicted"/>
<feature type="domain" description="Teneurin-like YD-shell" evidence="5">
    <location>
        <begin position="2116"/>
        <end position="2345"/>
    </location>
</feature>
<comment type="caution">
    <text evidence="6">The sequence shown here is derived from an EMBL/GenBank/DDBJ whole genome shotgun (WGS) entry which is preliminary data.</text>
</comment>
<dbReference type="NCBIfam" id="TIGR03696">
    <property type="entry name" value="Rhs_assc_core"/>
    <property type="match status" value="1"/>
</dbReference>
<dbReference type="SUPFAM" id="SSF49899">
    <property type="entry name" value="Concanavalin A-like lectins/glucanases"/>
    <property type="match status" value="2"/>
</dbReference>
<dbReference type="Pfam" id="PF25023">
    <property type="entry name" value="TEN_YD-shell"/>
    <property type="match status" value="2"/>
</dbReference>
<name>A0A6B3BN21_9ACTN</name>
<dbReference type="InterPro" id="IPR006530">
    <property type="entry name" value="YD"/>
</dbReference>
<feature type="domain" description="Type VII secretion system protein EssD-like" evidence="3">
    <location>
        <begin position="3052"/>
        <end position="3150"/>
    </location>
</feature>
<evidence type="ECO:0000313" key="6">
    <source>
        <dbReference type="EMBL" id="NEC85946.1"/>
    </source>
</evidence>
<dbReference type="Pfam" id="PF05593">
    <property type="entry name" value="RHS_repeat"/>
    <property type="match status" value="3"/>
</dbReference>
<evidence type="ECO:0000259" key="4">
    <source>
        <dbReference type="Pfam" id="PF20148"/>
    </source>
</evidence>
<dbReference type="InterPro" id="IPR056823">
    <property type="entry name" value="TEN-like_YD-shell"/>
</dbReference>
<feature type="region of interest" description="Disordered" evidence="2">
    <location>
        <begin position="203"/>
        <end position="222"/>
    </location>
</feature>
<dbReference type="Gene3D" id="2.180.10.10">
    <property type="entry name" value="RHS repeat-associated core"/>
    <property type="match status" value="4"/>
</dbReference>
<gene>
    <name evidence="6" type="ORF">G3I71_08955</name>
</gene>
<dbReference type="Gene3D" id="2.60.120.200">
    <property type="match status" value="2"/>
</dbReference>
<evidence type="ECO:0000259" key="5">
    <source>
        <dbReference type="Pfam" id="PF25023"/>
    </source>
</evidence>
<feature type="compositionally biased region" description="Low complexity" evidence="2">
    <location>
        <begin position="1980"/>
        <end position="1997"/>
    </location>
</feature>
<reference evidence="6" key="1">
    <citation type="submission" date="2020-01" db="EMBL/GenBank/DDBJ databases">
        <title>Insect and environment-associated Actinomycetes.</title>
        <authorList>
            <person name="Currrie C."/>
            <person name="Chevrette M."/>
            <person name="Carlson C."/>
            <person name="Stubbendieck R."/>
            <person name="Wendt-Pienkowski E."/>
        </authorList>
    </citation>
    <scope>NUCLEOTIDE SEQUENCE</scope>
    <source>
        <strain evidence="6">SID12501</strain>
    </source>
</reference>
<accession>A0A6B3BN21</accession>
<feature type="compositionally biased region" description="Polar residues" evidence="2">
    <location>
        <begin position="210"/>
        <end position="222"/>
    </location>
</feature>
<dbReference type="Pfam" id="PF13930">
    <property type="entry name" value="Endonuclea_NS_2"/>
    <property type="match status" value="1"/>
</dbReference>
<feature type="domain" description="Teneurin-like YD-shell" evidence="5">
    <location>
        <begin position="2487"/>
        <end position="2767"/>
    </location>
</feature>
<dbReference type="InterPro" id="IPR050708">
    <property type="entry name" value="T6SS_VgrG/RHS"/>
</dbReference>
<dbReference type="Gene3D" id="3.40.570.10">
    <property type="entry name" value="Extracellular Endonuclease, subunit A"/>
    <property type="match status" value="1"/>
</dbReference>
<dbReference type="PANTHER" id="PTHR32305">
    <property type="match status" value="1"/>
</dbReference>
<feature type="region of interest" description="Disordered" evidence="2">
    <location>
        <begin position="1537"/>
        <end position="1580"/>
    </location>
</feature>
<sequence>MAFWAQEGGAAFAATRPSVSLGAGLGQVWKWLSGSDGAGPRSKTGSAHDVRVAKAGKGQPSGKAPGKGKGQLAAWKAPTDQAKQERSGSASVGFNAKTSKRVAAKSGAQFDYFQNADGSFTRRMSQSRINYRDSSGTWKSIDSTVTKSADGRWHEKANSLGVSFASSTATDGSVRQSALRGSGAGSVVPAALTWKTASALQVDDVDDPTATPSPTVSSGTSAQNDLATLTISDSESVSWSLAGANAVTGTAAGSGVEYDGVLTDTNLVLEPTVNGVKESLVLASANAPTGWVFPMSLKGLTLTTASDGTVELVDAGGTVMASLPQPFARDSFVDPATGESHDNWAMTYSVTEVDGTPAVKMSLDPSWLADPSIQFPVTVDPTMTVSTAGQTLTTYAYYPNTADYSSDTIMRVGTPDGGAHIGQAFMKFLGLPDTDGYHITDADLHLFDVWAYTCNASTSYSVYPITEQWWVTGQKSWSDRPATAAAIGTWAGTVSDTVCGNTSVSTGTGQWQTTDLDTDYFQEIALGQTSNYGLSVFTSPTVSSQWKKFDSSQVDSHAPYVTVTYAKNSAPDIEHTYPKANFTSPSLRPQLQVKAVDPDSWPTTPLKYDFAVYSSAGKQIDTSGWQTSAKWTVPSGDLEWSTSYYWTVAAYDGWSTTTSSSQPLSTLVAQPLIASRLAQNGGHGYDEEAGNYTTSTTDASVSTVGPSLDVTRSYNSLDTSTAGAFGAGWSALTDMRAVMDDDGSKNVVVIDDGGQQQRWGYSSSGYTSPTGTYGTFKALTSGYSLTETSGTTYTFGTAGGTNIWLLSQIKTHAGLTETLTYDTSHRLSTIKNDVSKRTLNFTWTKPSSATHYHVHTVTTDAATSGDTSTAALWTYGYTGDRLTSVCPPATASASTASTSCYAYTYIAGSNYSSAALDAGPRGYWRLDDASGSATAASSVLANEQTDAGSYKNATLASTTGPLTGSTATALTLAGTGYAKVPAGLLHASTTRALSLWFKTSKKGVLIGDQSKAVTGTTATGSWTPVLYVGSDGKLHGHWWSVSGSGSADCGSTGTVTDSTWHHAVLSSDGSTQTLYLDGTKQDTFAGTPDDQDNAYTYVGAGFADSWLDSPGDVSYFTGSISDVSFYSHPITASQVDDLYADGTTSAALLTKAASPAGRTTAAVSYDTDADRLTQVTDEKGGTWKLGTPAVAGSSAVYRGTVLGADPAGYWQLGDDNDDGTATYAADEVNGGDGTYNNVTLGVSGPFSAKDSTANTAASFDGSSSYVSVPADLLHTDTKRSIGMWFKTSTSGVLVGDQSTAIDGATDASGSWTPVLYVGSDGKLHGHWWSVSGSGSADFGSTSTVTDNAWHYAVLSCDVSSQALFLDGTKQDTFAGTPADQSNTLTYIGAGFAKSWIDSPGSVSYFKGSISDVAFYDHNLTSAQVALQWNAYKQSTGAIATESVDVTDPGGNTLTSTYDLSNGGRILTETDGTGATTSYGYDTAGFLYTTTDGNGNVTTTGHNSRGDVVSRTTCQDQSASKCSTSYFTYYLNADSDTDPRNDQLLTSADGRSASSSDTTYRTVNSYDSNGNQLTTTTPAVTGHSAGLTTKKTYSGSGTAGYVSGTTAPSGLLTSTTTPGGAATSYLYYANGDIAQETSPLGLVTRYTYDALGRVLTKTEISDTYPAGLVTHYTYDPLGRVLTELAPGTTYAVNQAVVHTALTTKTYDADGNTLTSTVSDTTGGDTARAMSTVYNDFGEPKTITDAEQHTTTFTYDAYGNKQGETDADGQTYAFTSDANGHPLTTTLTNYTGSSATSQTAAAKLMEKRSYDPGGLLHTITDGIGVTTTYAYYDNGLTKQNTRTGSSGTAYVDEQDSYDDAGNLTGKTTANGSLTTSYTLDAADRTTATTTDPGTLAQTTAYTFDADSHVLTSTGTDAAGDPAQKWTYTYDAAGNALSAAQYVSSSLTLTTKATYDDRGLKTTATDAQNKVYSFANDEAGRPTSTTSPAITTTTPGTGATETLYPTTINGYDTFGDRIAVEDADGHITATAYDRDGRRTGTTLPAYNGTSATTAWTYNATGDVLTETDAKGETDYTYDQLGDLLQQTNPAISISGTATRGTLTYSYDLAGNRLTETSPYGAVTHHTYDDLGRDSSTWAYVYTSMSAQTKQETDIAYNGAGLVARTTSVTGVTANRTYDALGRTLTTSDTTGDTSAYSYDLRGDVIKTVLPDQSIQTATYDAAGRKTATANTTSAGTVLSSTSATYTDNGHLKTVTDARQHTTSYEYDDLGDLTKQTEPVTDNASIVTTYGYDAAGHQTAYTDGNGDTTYYTYNSLGLPVSKKVPAVTGYTSDADRTTTYTYDERGRLVTQTDPGGVTLTNTYDALDDLTAQSGTGADATTADRHFTYSLNGDLVASAAGDTWEYYDTNALGDVLTTSGQAGSSSFTYNADESALTRTDASGTSSYVYDTDGRLSTDTDASTGTILNYQYNSLSQPKAVTYGTSGNVRSYGYDSLHRLTSDTLTTAAGTKVASVGYDWDTNDNLTSKTTTGVQSASTNSYAYDYANRLTSWTSGSTTTGYTYDADGNRLTSGSTTSTYNARDQLTSDGTHTYSYTARGTMSAKDSTAYTFDAYGQQLTAGSAAYTYDALGRAITAGPTTLAYSGTDNTVASDGASTYSRGPGGALTGESSATGATLTWTDLHTDVIGQFTATGTTLTASASYDPWGTTTASTLTGSAGYQSEYTDPTTGNVNMHARWYSPSTGGFDSADTVDNSAVGDSTNANDYAYANDAPLTGTDPSGHCIEDLCIGEFFAAAAAADALYNVCVEYCSSLTNSLSNVLGSLTYSSSGSSSHSHASSSSAAATQSSAASSSYGMCAEVWSMSCEQRYSRTRSSSGSRSSDGGRGSGGNGGNNGSGYCSSCGGVNAADAAAAARAAAAAAAAAEAARRAAIRAHAIKITASIGKSTLTVHSISSAAEPPTVGINVGNSVRNAASAIAAGLTTAAVCVVTGGCGGAKKGKSGTNCSLGTGIGYQLPMPLDDEGRATGMYACVTKSSVRASGTSPVTTSARDRLSGYNEAQDYAESAGLRANRTINACHLIADTLGGSGSDQRNLATCWRGVNTFDRTPGSLGRNNMAVMEREVKAAANQGQSVSYTVLPQYRSASNKVPYQFVLTARGYYRNGTAGLRDTMAVDNTYGTTGVNLGDVIK</sequence>
<dbReference type="EMBL" id="JAAGLU010000006">
    <property type="protein sequence ID" value="NEC85946.1"/>
    <property type="molecule type" value="Genomic_DNA"/>
</dbReference>
<evidence type="ECO:0008006" key="7">
    <source>
        <dbReference type="Google" id="ProtNLM"/>
    </source>
</evidence>
<dbReference type="NCBIfam" id="TIGR01643">
    <property type="entry name" value="YD_repeat_2x"/>
    <property type="match status" value="7"/>
</dbReference>
<dbReference type="RefSeq" id="WP_164313408.1">
    <property type="nucleotide sequence ID" value="NZ_JAAGLU010000006.1"/>
</dbReference>
<evidence type="ECO:0000256" key="1">
    <source>
        <dbReference type="ARBA" id="ARBA00022737"/>
    </source>
</evidence>
<evidence type="ECO:0000259" key="3">
    <source>
        <dbReference type="Pfam" id="PF13930"/>
    </source>
</evidence>
<feature type="region of interest" description="Disordered" evidence="2">
    <location>
        <begin position="1974"/>
        <end position="1997"/>
    </location>
</feature>
<dbReference type="InterPro" id="IPR044927">
    <property type="entry name" value="Endonuclea_NS_2"/>
</dbReference>